<keyword evidence="2" id="KW-0378">Hydrolase</keyword>
<dbReference type="GO" id="GO:0003677">
    <property type="term" value="F:DNA binding"/>
    <property type="evidence" value="ECO:0007669"/>
    <property type="project" value="InterPro"/>
</dbReference>
<dbReference type="PANTHER" id="PTHR30015">
    <property type="entry name" value="MRR RESTRICTION SYSTEM PROTEIN"/>
    <property type="match status" value="1"/>
</dbReference>
<dbReference type="InterPro" id="IPR007560">
    <property type="entry name" value="Restrct_endonuc_IV_Mrr"/>
</dbReference>
<dbReference type="InterPro" id="IPR011856">
    <property type="entry name" value="tRNA_endonuc-like_dom_sf"/>
</dbReference>
<sequence>MAEDWGVTHCAVCSMRTPWWGIASRQKTYKVGVEVVRDLYGAMAAKGATGGFVVTSGTFTDAAEDFAHSRHLKLLDGSKLRLMIGRTQRGEPVTPRCYKCFMLHKPVGLTLFCAHVRTDLQKHRRHPAQGRRLHQRARLHRTVILASVPQVP</sequence>
<dbReference type="AlphaFoldDB" id="A0A8I1N0V8"/>
<evidence type="ECO:0000259" key="1">
    <source>
        <dbReference type="Pfam" id="PF04471"/>
    </source>
</evidence>
<dbReference type="InterPro" id="IPR011335">
    <property type="entry name" value="Restrct_endonuc-II-like"/>
</dbReference>
<feature type="domain" description="Restriction endonuclease type IV Mrr" evidence="1">
    <location>
        <begin position="25"/>
        <end position="83"/>
    </location>
</feature>
<evidence type="ECO:0000313" key="2">
    <source>
        <dbReference type="EMBL" id="MBN8745858.1"/>
    </source>
</evidence>
<dbReference type="RefSeq" id="WP_338123593.1">
    <property type="nucleotide sequence ID" value="NZ_JAFKMR010000050.1"/>
</dbReference>
<keyword evidence="2" id="KW-0255">Endonuclease</keyword>
<dbReference type="GO" id="GO:0015666">
    <property type="term" value="F:restriction endodeoxyribonuclease activity"/>
    <property type="evidence" value="ECO:0007669"/>
    <property type="project" value="TreeGrafter"/>
</dbReference>
<proteinExistence type="predicted"/>
<organism evidence="2 3">
    <name type="scientific">Thiomonas arsenitoxydans (strain DSM 22701 / CIP 110005 / 3As)</name>
    <dbReference type="NCBI Taxonomy" id="426114"/>
    <lineage>
        <taxon>Bacteria</taxon>
        <taxon>Pseudomonadati</taxon>
        <taxon>Pseudomonadota</taxon>
        <taxon>Betaproteobacteria</taxon>
        <taxon>Burkholderiales</taxon>
        <taxon>Thiomonas</taxon>
    </lineage>
</organism>
<accession>A0A8I1N0V8</accession>
<gene>
    <name evidence="2" type="ORF">J0I24_16445</name>
</gene>
<dbReference type="PANTHER" id="PTHR30015:SF7">
    <property type="entry name" value="TYPE IV METHYL-DIRECTED RESTRICTION ENZYME ECOKMRR"/>
    <property type="match status" value="1"/>
</dbReference>
<comment type="caution">
    <text evidence="2">The sequence shown here is derived from an EMBL/GenBank/DDBJ whole genome shotgun (WGS) entry which is preliminary data.</text>
</comment>
<dbReference type="SUPFAM" id="SSF52980">
    <property type="entry name" value="Restriction endonuclease-like"/>
    <property type="match status" value="1"/>
</dbReference>
<evidence type="ECO:0000313" key="3">
    <source>
        <dbReference type="Proteomes" id="UP000664800"/>
    </source>
</evidence>
<protein>
    <submittedName>
        <fullName evidence="2">Restriction endonuclease</fullName>
    </submittedName>
</protein>
<dbReference type="Gene3D" id="3.40.1350.10">
    <property type="match status" value="1"/>
</dbReference>
<dbReference type="InterPro" id="IPR052906">
    <property type="entry name" value="Type_IV_Methyl-Rstrct_Enzyme"/>
</dbReference>
<name>A0A8I1N0V8_THIA3</name>
<dbReference type="GO" id="GO:0009307">
    <property type="term" value="P:DNA restriction-modification system"/>
    <property type="evidence" value="ECO:0007669"/>
    <property type="project" value="InterPro"/>
</dbReference>
<reference evidence="2" key="1">
    <citation type="submission" date="2021-02" db="EMBL/GenBank/DDBJ databases">
        <title>Thiocyanate and organic carbon inputs drive convergent selection for specific autotrophic Afipia and Thiobacillus strains within complex microbiomes.</title>
        <authorList>
            <person name="Huddy R.J."/>
            <person name="Sachdeva R."/>
            <person name="Kadzinga F."/>
            <person name="Kantor R.S."/>
            <person name="Harrison S.T.L."/>
            <person name="Banfield J.F."/>
        </authorList>
    </citation>
    <scope>NUCLEOTIDE SEQUENCE</scope>
    <source>
        <strain evidence="2">SCN18_13_7_16_R3_B_64_19</strain>
    </source>
</reference>
<dbReference type="Pfam" id="PF04471">
    <property type="entry name" value="Mrr_cat"/>
    <property type="match status" value="1"/>
</dbReference>
<dbReference type="EMBL" id="JAFKMR010000050">
    <property type="protein sequence ID" value="MBN8745858.1"/>
    <property type="molecule type" value="Genomic_DNA"/>
</dbReference>
<keyword evidence="2" id="KW-0540">Nuclease</keyword>
<dbReference type="Proteomes" id="UP000664800">
    <property type="component" value="Unassembled WGS sequence"/>
</dbReference>